<feature type="transmembrane region" description="Helical" evidence="3">
    <location>
        <begin position="307"/>
        <end position="327"/>
    </location>
</feature>
<keyword evidence="1" id="KW-0328">Glycosyltransferase</keyword>
<reference evidence="4" key="1">
    <citation type="submission" date="2018-06" db="EMBL/GenBank/DDBJ databases">
        <authorList>
            <person name="Zhirakovskaya E."/>
        </authorList>
    </citation>
    <scope>NUCLEOTIDE SEQUENCE</scope>
</reference>
<dbReference type="AlphaFoldDB" id="A0A3B0UBN3"/>
<keyword evidence="3" id="KW-0472">Membrane</keyword>
<evidence type="ECO:0000256" key="1">
    <source>
        <dbReference type="ARBA" id="ARBA00022676"/>
    </source>
</evidence>
<dbReference type="SUPFAM" id="SSF53448">
    <property type="entry name" value="Nucleotide-diphospho-sugar transferases"/>
    <property type="match status" value="1"/>
</dbReference>
<dbReference type="PANTHER" id="PTHR43630">
    <property type="entry name" value="POLY-BETA-1,6-N-ACETYL-D-GLUCOSAMINE SYNTHASE"/>
    <property type="match status" value="1"/>
</dbReference>
<dbReference type="EMBL" id="UOET01000034">
    <property type="protein sequence ID" value="VAW26490.1"/>
    <property type="molecule type" value="Genomic_DNA"/>
</dbReference>
<sequence>PMETFRILLLIIEYTLFIYLLLATFYILIYSVAGLFYRQKQKDNVSKIRKFAVLIPGYKEDAVIVHVAKEATLQDYPKDRFEVIIIADTFKKETLDALRKIPVRVVEVVFEVSKKSKALNKCMKVIGDDYDVAFILDADNIMKKDVLTKINAAFDRGFIAVQGHRTAKNLNAAFAILDALSEEINNHIFRKGHRVLGISSALIGSGMGLDYALFKKIMATIDSVGEDKEVELKIIKKGYTIEYVHDAIIYDEKTQESGNFVNQRRRWIAAQLDYFKSNFWDGILSLITKGNYDYFDKVMQMIQPPRILLSGILFFLSLLYGFIHFLSYPWLQQYFAPGFYWWLGLFAGTTLALLFAIPVRFYNKQTFLALLSLPKGFVLMFFSLLKVRGASKQFLHTEHSHPGEIKHN</sequence>
<proteinExistence type="predicted"/>
<feature type="transmembrane region" description="Helical" evidence="3">
    <location>
        <begin position="339"/>
        <end position="359"/>
    </location>
</feature>
<evidence type="ECO:0000256" key="2">
    <source>
        <dbReference type="ARBA" id="ARBA00022679"/>
    </source>
</evidence>
<keyword evidence="2 4" id="KW-0808">Transferase</keyword>
<feature type="transmembrane region" description="Helical" evidence="3">
    <location>
        <begin position="366"/>
        <end position="385"/>
    </location>
</feature>
<dbReference type="PANTHER" id="PTHR43630:SF1">
    <property type="entry name" value="POLY-BETA-1,6-N-ACETYL-D-GLUCOSAMINE SYNTHASE"/>
    <property type="match status" value="1"/>
</dbReference>
<protein>
    <submittedName>
        <fullName evidence="4">Cell wall biogenesis glycosyltransferase</fullName>
    </submittedName>
</protein>
<dbReference type="GO" id="GO:0016757">
    <property type="term" value="F:glycosyltransferase activity"/>
    <property type="evidence" value="ECO:0007669"/>
    <property type="project" value="UniProtKB-KW"/>
</dbReference>
<dbReference type="InterPro" id="IPR029044">
    <property type="entry name" value="Nucleotide-diphossugar_trans"/>
</dbReference>
<feature type="non-terminal residue" evidence="4">
    <location>
        <position position="1"/>
    </location>
</feature>
<keyword evidence="3" id="KW-0812">Transmembrane</keyword>
<dbReference type="Gene3D" id="3.90.550.10">
    <property type="entry name" value="Spore Coat Polysaccharide Biosynthesis Protein SpsA, Chain A"/>
    <property type="match status" value="1"/>
</dbReference>
<keyword evidence="3" id="KW-1133">Transmembrane helix</keyword>
<gene>
    <name evidence="4" type="ORF">MNBD_BACTEROID07-818</name>
</gene>
<dbReference type="Pfam" id="PF13641">
    <property type="entry name" value="Glyco_tranf_2_3"/>
    <property type="match status" value="1"/>
</dbReference>
<organism evidence="4">
    <name type="scientific">hydrothermal vent metagenome</name>
    <dbReference type="NCBI Taxonomy" id="652676"/>
    <lineage>
        <taxon>unclassified sequences</taxon>
        <taxon>metagenomes</taxon>
        <taxon>ecological metagenomes</taxon>
    </lineage>
</organism>
<evidence type="ECO:0000313" key="4">
    <source>
        <dbReference type="EMBL" id="VAW26490.1"/>
    </source>
</evidence>
<evidence type="ECO:0000256" key="3">
    <source>
        <dbReference type="SAM" id="Phobius"/>
    </source>
</evidence>
<accession>A0A3B0UBN3</accession>
<name>A0A3B0UBN3_9ZZZZ</name>
<feature type="transmembrane region" description="Helical" evidence="3">
    <location>
        <begin position="16"/>
        <end position="37"/>
    </location>
</feature>